<evidence type="ECO:0000313" key="2">
    <source>
        <dbReference type="Proteomes" id="UP001165960"/>
    </source>
</evidence>
<reference evidence="1" key="1">
    <citation type="submission" date="2022-04" db="EMBL/GenBank/DDBJ databases">
        <title>Genome of the entomopathogenic fungus Entomophthora muscae.</title>
        <authorList>
            <person name="Elya C."/>
            <person name="Lovett B.R."/>
            <person name="Lee E."/>
            <person name="Macias A.M."/>
            <person name="Hajek A.E."/>
            <person name="De Bivort B.L."/>
            <person name="Kasson M.T."/>
            <person name="De Fine Licht H.H."/>
            <person name="Stajich J.E."/>
        </authorList>
    </citation>
    <scope>NUCLEOTIDE SEQUENCE</scope>
    <source>
        <strain evidence="1">Berkeley</strain>
    </source>
</reference>
<gene>
    <name evidence="1" type="ORF">DSO57_1000438</name>
</gene>
<evidence type="ECO:0000313" key="1">
    <source>
        <dbReference type="EMBL" id="KAJ9086816.1"/>
    </source>
</evidence>
<dbReference type="Proteomes" id="UP001165960">
    <property type="component" value="Unassembled WGS sequence"/>
</dbReference>
<comment type="caution">
    <text evidence="1">The sequence shown here is derived from an EMBL/GenBank/DDBJ whole genome shotgun (WGS) entry which is preliminary data.</text>
</comment>
<sequence>MAAGEFLQAGNGMLGVEVSFAKIPAHHQGTAASLKFKSCGLEKLISFNRKKAFGLRLNSSSGTKTLPLPMLLESH</sequence>
<dbReference type="EMBL" id="QTSX02000711">
    <property type="protein sequence ID" value="KAJ9086816.1"/>
    <property type="molecule type" value="Genomic_DNA"/>
</dbReference>
<protein>
    <submittedName>
        <fullName evidence="1">Uncharacterized protein</fullName>
    </submittedName>
</protein>
<name>A0ACC2UJZ9_9FUNG</name>
<accession>A0ACC2UJZ9</accession>
<proteinExistence type="predicted"/>
<keyword evidence="2" id="KW-1185">Reference proteome</keyword>
<organism evidence="1 2">
    <name type="scientific">Entomophthora muscae</name>
    <dbReference type="NCBI Taxonomy" id="34485"/>
    <lineage>
        <taxon>Eukaryota</taxon>
        <taxon>Fungi</taxon>
        <taxon>Fungi incertae sedis</taxon>
        <taxon>Zoopagomycota</taxon>
        <taxon>Entomophthoromycotina</taxon>
        <taxon>Entomophthoromycetes</taxon>
        <taxon>Entomophthorales</taxon>
        <taxon>Entomophthoraceae</taxon>
        <taxon>Entomophthora</taxon>
    </lineage>
</organism>